<feature type="domain" description="TCP" evidence="7">
    <location>
        <begin position="87"/>
        <end position="145"/>
    </location>
</feature>
<evidence type="ECO:0000313" key="10">
    <source>
        <dbReference type="Proteomes" id="UP000028999"/>
    </source>
</evidence>
<dbReference type="InterPro" id="IPR005333">
    <property type="entry name" value="Transcription_factor_TCP"/>
</dbReference>
<keyword evidence="4" id="KW-0804">Transcription</keyword>
<keyword evidence="3" id="KW-0238">DNA-binding</keyword>
<evidence type="ECO:0000256" key="2">
    <source>
        <dbReference type="ARBA" id="ARBA00023015"/>
    </source>
</evidence>
<reference evidence="9" key="2">
    <citation type="submission" date="2014-06" db="EMBL/GenBank/DDBJ databases">
        <authorList>
            <person name="Genoscope - CEA"/>
        </authorList>
    </citation>
    <scope>NUCLEOTIDE SEQUENCE</scope>
</reference>
<dbReference type="PROSITE" id="PS51369">
    <property type="entry name" value="TCP"/>
    <property type="match status" value="1"/>
</dbReference>
<dbReference type="Proteomes" id="UP001295469">
    <property type="component" value="Chromosome C06"/>
</dbReference>
<evidence type="ECO:0000256" key="1">
    <source>
        <dbReference type="ARBA" id="ARBA00004123"/>
    </source>
</evidence>
<evidence type="ECO:0000259" key="7">
    <source>
        <dbReference type="PROSITE" id="PS51369"/>
    </source>
</evidence>
<dbReference type="EMBL" id="HG994370">
    <property type="protein sequence ID" value="CAF2062458.1"/>
    <property type="molecule type" value="Genomic_DNA"/>
</dbReference>
<reference evidence="9 10" key="1">
    <citation type="journal article" date="2014" name="Science">
        <title>Plant genetics. Early allopolyploid evolution in the post-Neolithic Brassica napus oilseed genome.</title>
        <authorList>
            <person name="Chalhoub B."/>
            <person name="Denoeud F."/>
            <person name="Liu S."/>
            <person name="Parkin I.A."/>
            <person name="Tang H."/>
            <person name="Wang X."/>
            <person name="Chiquet J."/>
            <person name="Belcram H."/>
            <person name="Tong C."/>
            <person name="Samans B."/>
            <person name="Correa M."/>
            <person name="Da Silva C."/>
            <person name="Just J."/>
            <person name="Falentin C."/>
            <person name="Koh C.S."/>
            <person name="Le Clainche I."/>
            <person name="Bernard M."/>
            <person name="Bento P."/>
            <person name="Noel B."/>
            <person name="Labadie K."/>
            <person name="Alberti A."/>
            <person name="Charles M."/>
            <person name="Arnaud D."/>
            <person name="Guo H."/>
            <person name="Daviaud C."/>
            <person name="Alamery S."/>
            <person name="Jabbari K."/>
            <person name="Zhao M."/>
            <person name="Edger P.P."/>
            <person name="Chelaifa H."/>
            <person name="Tack D."/>
            <person name="Lassalle G."/>
            <person name="Mestiri I."/>
            <person name="Schnel N."/>
            <person name="Le Paslier M.C."/>
            <person name="Fan G."/>
            <person name="Renault V."/>
            <person name="Bayer P.E."/>
            <person name="Golicz A.A."/>
            <person name="Manoli S."/>
            <person name="Lee T.H."/>
            <person name="Thi V.H."/>
            <person name="Chalabi S."/>
            <person name="Hu Q."/>
            <person name="Fan C."/>
            <person name="Tollenaere R."/>
            <person name="Lu Y."/>
            <person name="Battail C."/>
            <person name="Shen J."/>
            <person name="Sidebottom C.H."/>
            <person name="Wang X."/>
            <person name="Canaguier A."/>
            <person name="Chauveau A."/>
            <person name="Berard A."/>
            <person name="Deniot G."/>
            <person name="Guan M."/>
            <person name="Liu Z."/>
            <person name="Sun F."/>
            <person name="Lim Y.P."/>
            <person name="Lyons E."/>
            <person name="Town C.D."/>
            <person name="Bancroft I."/>
            <person name="Wang X."/>
            <person name="Meng J."/>
            <person name="Ma J."/>
            <person name="Pires J.C."/>
            <person name="King G.J."/>
            <person name="Brunel D."/>
            <person name="Delourme R."/>
            <person name="Renard M."/>
            <person name="Aury J.M."/>
            <person name="Adams K.L."/>
            <person name="Batley J."/>
            <person name="Snowdon R.J."/>
            <person name="Tost J."/>
            <person name="Edwards D."/>
            <person name="Zhou Y."/>
            <person name="Hua W."/>
            <person name="Sharpe A.G."/>
            <person name="Paterson A.H."/>
            <person name="Guan C."/>
            <person name="Wincker P."/>
        </authorList>
    </citation>
    <scope>NUCLEOTIDE SEQUENCE [LARGE SCALE GENOMIC DNA]</scope>
    <source>
        <strain evidence="10">cv. Darmor-bzh</strain>
    </source>
</reference>
<evidence type="ECO:0000313" key="9">
    <source>
        <dbReference type="EMBL" id="CDY28898.1"/>
    </source>
</evidence>
<gene>
    <name evidence="9" type="primary">BnaC06g26860D</name>
    <name evidence="8" type="ORF">DARMORV10_C06P38820.1</name>
    <name evidence="9" type="ORF">GSBRNA2T00041590001</name>
</gene>
<feature type="region of interest" description="Disordered" evidence="6">
    <location>
        <begin position="206"/>
        <end position="231"/>
    </location>
</feature>
<dbReference type="PaxDb" id="3708-A0A078GW88"/>
<reference evidence="8" key="3">
    <citation type="submission" date="2021-01" db="EMBL/GenBank/DDBJ databases">
        <authorList>
            <consortium name="Genoscope - CEA"/>
            <person name="William W."/>
        </authorList>
    </citation>
    <scope>NUCLEOTIDE SEQUENCE</scope>
</reference>
<proteinExistence type="predicted"/>
<dbReference type="OMA" id="INDHPET"/>
<feature type="compositionally biased region" description="Basic residues" evidence="6">
    <location>
        <begin position="221"/>
        <end position="231"/>
    </location>
</feature>
<dbReference type="Proteomes" id="UP000028999">
    <property type="component" value="Unassembled WGS sequence"/>
</dbReference>
<dbReference type="AlphaFoldDB" id="A0A078GW88"/>
<evidence type="ECO:0000256" key="5">
    <source>
        <dbReference type="ARBA" id="ARBA00023242"/>
    </source>
</evidence>
<protein>
    <submittedName>
        <fullName evidence="8">(rape) hypothetical protein</fullName>
    </submittedName>
    <submittedName>
        <fullName evidence="9">BnaC06g26860D protein</fullName>
    </submittedName>
</protein>
<dbReference type="InterPro" id="IPR017887">
    <property type="entry name" value="TF_TCP_subgr"/>
</dbReference>
<dbReference type="EMBL" id="LK032227">
    <property type="protein sequence ID" value="CDY28898.1"/>
    <property type="molecule type" value="Genomic_DNA"/>
</dbReference>
<dbReference type="PANTHER" id="PTHR31072">
    <property type="entry name" value="TRANSCRIPTION FACTOR TCP4-RELATED"/>
    <property type="match status" value="1"/>
</dbReference>
<dbReference type="Pfam" id="PF03634">
    <property type="entry name" value="TCP"/>
    <property type="match status" value="1"/>
</dbReference>
<sequence length="354" mass="40202">MSSSNNGYNNGSNNGVFPLSLYLSSLSGHQDIICNPYNHQLTASPGQMVSAVPESLMDYMAFNSNNVMNQQGFEIPEVSREMKKAVKKDRHSKIHTAQGLRERRVRLSIGISRQFFDLQDMLGFDKASKTLDWLLKKSRRAIKELVQEKKLNNNVEDFGNEGGNVVHEEDDYDYDDDNVGDNNFVYGLSPYSFEEEVLCEVKKAEKRKKKTEMSNTSSKGSRAKAKGKAKGLTRDMINDHPETASEIIQTEIMDPFKRSIIFNEGEEMTHSFYKESIQESDNHECITKTKVNLPMNMDQGYNQHYGALMLKDQGSSSNYNAILPQNLDCDYNPNPFIDQLFCGVTNTNFFRGIV</sequence>
<dbReference type="GO" id="GO:0003700">
    <property type="term" value="F:DNA-binding transcription factor activity"/>
    <property type="evidence" value="ECO:0000318"/>
    <property type="project" value="GO_Central"/>
</dbReference>
<dbReference type="SMR" id="A0A078GW88"/>
<evidence type="ECO:0000256" key="3">
    <source>
        <dbReference type="ARBA" id="ARBA00023125"/>
    </source>
</evidence>
<dbReference type="Gramene" id="CDY28898">
    <property type="protein sequence ID" value="CDY28898"/>
    <property type="gene ID" value="GSBRNA2T00041590001"/>
</dbReference>
<accession>A0A078GW88</accession>
<dbReference type="GO" id="GO:2000032">
    <property type="term" value="P:regulation of secondary shoot formation"/>
    <property type="evidence" value="ECO:0000318"/>
    <property type="project" value="GO_Central"/>
</dbReference>
<comment type="subcellular location">
    <subcellularLocation>
        <location evidence="1">Nucleus</location>
    </subcellularLocation>
</comment>
<dbReference type="GO" id="GO:0005634">
    <property type="term" value="C:nucleus"/>
    <property type="evidence" value="ECO:0000318"/>
    <property type="project" value="GO_Central"/>
</dbReference>
<dbReference type="STRING" id="3708.A0A078GW88"/>
<keyword evidence="5" id="KW-0539">Nucleus</keyword>
<dbReference type="GO" id="GO:0043565">
    <property type="term" value="F:sequence-specific DNA binding"/>
    <property type="evidence" value="ECO:0000318"/>
    <property type="project" value="GO_Central"/>
</dbReference>
<evidence type="ECO:0000313" key="8">
    <source>
        <dbReference type="EMBL" id="CAF2062458.1"/>
    </source>
</evidence>
<keyword evidence="2" id="KW-0805">Transcription regulation</keyword>
<evidence type="ECO:0000256" key="6">
    <source>
        <dbReference type="SAM" id="MobiDB-lite"/>
    </source>
</evidence>
<name>A0A078GW88_BRANA</name>
<keyword evidence="10" id="KW-1185">Reference proteome</keyword>
<organism evidence="9 10">
    <name type="scientific">Brassica napus</name>
    <name type="common">Rape</name>
    <dbReference type="NCBI Taxonomy" id="3708"/>
    <lineage>
        <taxon>Eukaryota</taxon>
        <taxon>Viridiplantae</taxon>
        <taxon>Streptophyta</taxon>
        <taxon>Embryophyta</taxon>
        <taxon>Tracheophyta</taxon>
        <taxon>Spermatophyta</taxon>
        <taxon>Magnoliopsida</taxon>
        <taxon>eudicotyledons</taxon>
        <taxon>Gunneridae</taxon>
        <taxon>Pentapetalae</taxon>
        <taxon>rosids</taxon>
        <taxon>malvids</taxon>
        <taxon>Brassicales</taxon>
        <taxon>Brassicaceae</taxon>
        <taxon>Brassiceae</taxon>
        <taxon>Brassica</taxon>
    </lineage>
</organism>
<dbReference type="PANTHER" id="PTHR31072:SF215">
    <property type="entry name" value="TCP DOMAIN-CONTAINING PROTEIN"/>
    <property type="match status" value="1"/>
</dbReference>
<evidence type="ECO:0000256" key="4">
    <source>
        <dbReference type="ARBA" id="ARBA00023163"/>
    </source>
</evidence>